<evidence type="ECO:0000256" key="1">
    <source>
        <dbReference type="SAM" id="MobiDB-lite"/>
    </source>
</evidence>
<name>A0AAP9SS32_PSEPU</name>
<accession>A0AAP9SS32</accession>
<dbReference type="Gene3D" id="2.180.10.10">
    <property type="entry name" value="RHS repeat-associated core"/>
    <property type="match status" value="1"/>
</dbReference>
<dbReference type="InterPro" id="IPR022385">
    <property type="entry name" value="Rhs_assc_core"/>
</dbReference>
<feature type="region of interest" description="Disordered" evidence="1">
    <location>
        <begin position="222"/>
        <end position="268"/>
    </location>
</feature>
<dbReference type="AlphaFoldDB" id="A0AAP9SS32"/>
<reference evidence="2 3" key="1">
    <citation type="submission" date="2016-04" db="EMBL/GenBank/DDBJ databases">
        <authorList>
            <person name="Qiu J."/>
        </authorList>
    </citation>
    <scope>NUCLEOTIDE SEQUENCE [LARGE SCALE GENOMIC DNA]</scope>
    <source>
        <strain evidence="2 3">JQ581</strain>
    </source>
</reference>
<proteinExistence type="predicted"/>
<reference evidence="2 3" key="2">
    <citation type="submission" date="2020-04" db="EMBL/GenBank/DDBJ databases">
        <title>Complete genome sequence of Pseudomonas putida strain JQ581.</title>
        <authorList>
            <person name="Mu Y."/>
        </authorList>
    </citation>
    <scope>NUCLEOTIDE SEQUENCE [LARGE SCALE GENOMIC DNA]</scope>
    <source>
        <strain evidence="2 3">JQ581</strain>
    </source>
</reference>
<evidence type="ECO:0000313" key="3">
    <source>
        <dbReference type="Proteomes" id="UP000076857"/>
    </source>
</evidence>
<organism evidence="2 3">
    <name type="scientific">Pseudomonas putida</name>
    <name type="common">Arthrobacter siderocapsulatus</name>
    <dbReference type="NCBI Taxonomy" id="303"/>
    <lineage>
        <taxon>Bacteria</taxon>
        <taxon>Pseudomonadati</taxon>
        <taxon>Pseudomonadota</taxon>
        <taxon>Gammaproteobacteria</taxon>
        <taxon>Pseudomonadales</taxon>
        <taxon>Pseudomonadaceae</taxon>
        <taxon>Pseudomonas</taxon>
    </lineage>
</organism>
<sequence>MLRIGSLPLAESSGKEASSSKLLATDEMASVLIVSTHDGKQNNQNYTAFGYNNELPSASAAMGFNGEYMLKNMHLYILGQGHRGYSTEIGRFIAPDNAESPFGRGGISSYAYCLNDPMNRNDETGMLSVFKPRTWFRNTQTKVEQRLKSINAINRTLKTQTTSLNNLVNDKEYQGKILNEQIDDARASLQKTLNKSKKKAKGINKYVGKGKSYVFPEQDKATQAINASQANTYRQKPEDREKRNMFNNQRHRDDEYDDNNYMSGFRQQ</sequence>
<feature type="compositionally biased region" description="Polar residues" evidence="1">
    <location>
        <begin position="222"/>
        <end position="234"/>
    </location>
</feature>
<dbReference type="Proteomes" id="UP000076857">
    <property type="component" value="Chromosome"/>
</dbReference>
<protein>
    <submittedName>
        <fullName evidence="2">RHS repeat-associated core domain-containing protein</fullName>
    </submittedName>
</protein>
<gene>
    <name evidence="2" type="ORF">A3L25_002210</name>
</gene>
<dbReference type="NCBIfam" id="TIGR03696">
    <property type="entry name" value="Rhs_assc_core"/>
    <property type="match status" value="1"/>
</dbReference>
<evidence type="ECO:0000313" key="2">
    <source>
        <dbReference type="EMBL" id="QJQ13489.1"/>
    </source>
</evidence>
<feature type="compositionally biased region" description="Basic and acidic residues" evidence="1">
    <location>
        <begin position="235"/>
        <end position="254"/>
    </location>
</feature>
<dbReference type="EMBL" id="CP050951">
    <property type="protein sequence ID" value="QJQ13489.1"/>
    <property type="molecule type" value="Genomic_DNA"/>
</dbReference>